<evidence type="ECO:0000313" key="5">
    <source>
        <dbReference type="Proteomes" id="UP000256679"/>
    </source>
</evidence>
<keyword evidence="5" id="KW-1185">Reference proteome</keyword>
<evidence type="ECO:0000256" key="1">
    <source>
        <dbReference type="ARBA" id="ARBA00023235"/>
    </source>
</evidence>
<comment type="caution">
    <text evidence="4">The sequence shown here is derived from an EMBL/GenBank/DDBJ whole genome shotgun (WGS) entry which is preliminary data.</text>
</comment>
<gene>
    <name evidence="4" type="ORF">DIE28_12870</name>
</gene>
<dbReference type="PANTHER" id="PTHR23309">
    <property type="entry name" value="3-HYDROXYACYL-COA DEHYROGENASE"/>
    <property type="match status" value="1"/>
</dbReference>
<protein>
    <submittedName>
        <fullName evidence="4">3-hydroxyacyl-CoA dehydrogenase</fullName>
    </submittedName>
</protein>
<dbReference type="Pfam" id="PF00378">
    <property type="entry name" value="ECH_1"/>
    <property type="match status" value="1"/>
</dbReference>
<keyword evidence="1" id="KW-0413">Isomerase</keyword>
<sequence>MTVTIARQGEIATVTVDNPPVNALSAALRQGLWDAVATLDADASVAAVVLVCAGRTFIAGADVTEFGKPPVPPHLPDLVARIEAAAKPWVAAIHGSALGGGLEVAMGCRFRVAAPDASLGLPEVSLGIVPGAGGTVR</sequence>
<dbReference type="AlphaFoldDB" id="A0A3D8PAD7"/>
<accession>A0A3D8PAD7</accession>
<dbReference type="InterPro" id="IPR001753">
    <property type="entry name" value="Enoyl-CoA_hydra/iso"/>
</dbReference>
<dbReference type="SUPFAM" id="SSF52096">
    <property type="entry name" value="ClpP/crotonase"/>
    <property type="match status" value="1"/>
</dbReference>
<reference evidence="4 5" key="1">
    <citation type="submission" date="2018-05" db="EMBL/GenBank/DDBJ databases">
        <title>Whole genome sequencing of Paracoccus thiocyanatus SST.</title>
        <authorList>
            <person name="Ghosh W."/>
            <person name="Rameez M.J."/>
            <person name="Roy C."/>
        </authorList>
    </citation>
    <scope>NUCLEOTIDE SEQUENCE [LARGE SCALE GENOMIC DNA]</scope>
    <source>
        <strain evidence="4 5">SST</strain>
    </source>
</reference>
<evidence type="ECO:0000256" key="2">
    <source>
        <dbReference type="ARBA" id="ARBA00023239"/>
    </source>
</evidence>
<proteinExistence type="predicted"/>
<dbReference type="CDD" id="cd06558">
    <property type="entry name" value="crotonase-like"/>
    <property type="match status" value="1"/>
</dbReference>
<feature type="non-terminal residue" evidence="4">
    <location>
        <position position="137"/>
    </location>
</feature>
<dbReference type="InterPro" id="IPR029045">
    <property type="entry name" value="ClpP/crotonase-like_dom_sf"/>
</dbReference>
<dbReference type="RefSeq" id="WP_181900644.1">
    <property type="nucleotide sequence ID" value="NZ_QFCQ01000078.1"/>
</dbReference>
<keyword evidence="3" id="KW-0511">Multifunctional enzyme</keyword>
<dbReference type="Proteomes" id="UP000256679">
    <property type="component" value="Unassembled WGS sequence"/>
</dbReference>
<organism evidence="4 5">
    <name type="scientific">Paracoccus thiocyanatus</name>
    <dbReference type="NCBI Taxonomy" id="34006"/>
    <lineage>
        <taxon>Bacteria</taxon>
        <taxon>Pseudomonadati</taxon>
        <taxon>Pseudomonadota</taxon>
        <taxon>Alphaproteobacteria</taxon>
        <taxon>Rhodobacterales</taxon>
        <taxon>Paracoccaceae</taxon>
        <taxon>Paracoccus</taxon>
    </lineage>
</organism>
<dbReference type="GO" id="GO:0016829">
    <property type="term" value="F:lyase activity"/>
    <property type="evidence" value="ECO:0007669"/>
    <property type="project" value="UniProtKB-KW"/>
</dbReference>
<evidence type="ECO:0000256" key="3">
    <source>
        <dbReference type="ARBA" id="ARBA00023268"/>
    </source>
</evidence>
<name>A0A3D8PAD7_9RHOB</name>
<dbReference type="Gene3D" id="3.90.226.10">
    <property type="entry name" value="2-enoyl-CoA Hydratase, Chain A, domain 1"/>
    <property type="match status" value="1"/>
</dbReference>
<dbReference type="GO" id="GO:0016853">
    <property type="term" value="F:isomerase activity"/>
    <property type="evidence" value="ECO:0007669"/>
    <property type="project" value="UniProtKB-KW"/>
</dbReference>
<keyword evidence="2" id="KW-0456">Lyase</keyword>
<evidence type="ECO:0000313" key="4">
    <source>
        <dbReference type="EMBL" id="RDW12592.1"/>
    </source>
</evidence>
<dbReference type="EMBL" id="QFCQ01000078">
    <property type="protein sequence ID" value="RDW12592.1"/>
    <property type="molecule type" value="Genomic_DNA"/>
</dbReference>